<dbReference type="AlphaFoldDB" id="A0A919RYA5"/>
<comment type="caution">
    <text evidence="2">The sequence shown here is derived from an EMBL/GenBank/DDBJ whole genome shotgun (WGS) entry which is preliminary data.</text>
</comment>
<name>A0A919RYA5_9CLOT</name>
<evidence type="ECO:0000313" key="3">
    <source>
        <dbReference type="Proteomes" id="UP000679179"/>
    </source>
</evidence>
<organism evidence="2 3">
    <name type="scientific">Clostridium polyendosporum</name>
    <dbReference type="NCBI Taxonomy" id="69208"/>
    <lineage>
        <taxon>Bacteria</taxon>
        <taxon>Bacillati</taxon>
        <taxon>Bacillota</taxon>
        <taxon>Clostridia</taxon>
        <taxon>Eubacteriales</taxon>
        <taxon>Clostridiaceae</taxon>
        <taxon>Clostridium</taxon>
    </lineage>
</organism>
<dbReference type="InterPro" id="IPR036671">
    <property type="entry name" value="DPH_MB_sf"/>
</dbReference>
<dbReference type="NCBIfam" id="NF045650">
    <property type="entry name" value="CD1247_Nterm"/>
    <property type="match status" value="1"/>
</dbReference>
<dbReference type="InterPro" id="IPR054688">
    <property type="entry name" value="CD1247_N"/>
</dbReference>
<gene>
    <name evidence="2" type="ORF">CPJCM30710_06220</name>
</gene>
<protein>
    <submittedName>
        <fullName evidence="2">Uncharacterized protein</fullName>
    </submittedName>
</protein>
<dbReference type="RefSeq" id="WP_212902705.1">
    <property type="nucleotide sequence ID" value="NZ_BOPZ01000003.1"/>
</dbReference>
<reference evidence="2" key="1">
    <citation type="submission" date="2021-03" db="EMBL/GenBank/DDBJ databases">
        <title>Taxonomic study of Clostridium polyendosporum from meadow-gley soil under rice.</title>
        <authorList>
            <person name="Kobayashi H."/>
            <person name="Tanizawa Y."/>
            <person name="Yagura M."/>
        </authorList>
    </citation>
    <scope>NUCLEOTIDE SEQUENCE</scope>
    <source>
        <strain evidence="2">JCM 30710</strain>
    </source>
</reference>
<dbReference type="SUPFAM" id="SSF144217">
    <property type="entry name" value="CSL zinc finger"/>
    <property type="match status" value="1"/>
</dbReference>
<sequence>MKEIRNIIENLYELLDDNKESNKSIEFNSLVVNVLDKLCNEVEALQVNQEALEESISFLNEDISEIQEDLFEEVSIEDLEAYEDEYVEVTCNHCKKTIFIETQAINNNEIIPCPYCSENIVI</sequence>
<dbReference type="Proteomes" id="UP000679179">
    <property type="component" value="Unassembled WGS sequence"/>
</dbReference>
<feature type="coiled-coil region" evidence="1">
    <location>
        <begin position="35"/>
        <end position="69"/>
    </location>
</feature>
<accession>A0A919RYA5</accession>
<dbReference type="EMBL" id="BOPZ01000003">
    <property type="protein sequence ID" value="GIM27956.1"/>
    <property type="molecule type" value="Genomic_DNA"/>
</dbReference>
<proteinExistence type="predicted"/>
<keyword evidence="1" id="KW-0175">Coiled coil</keyword>
<keyword evidence="3" id="KW-1185">Reference proteome</keyword>
<evidence type="ECO:0000313" key="2">
    <source>
        <dbReference type="EMBL" id="GIM27956.1"/>
    </source>
</evidence>
<evidence type="ECO:0000256" key="1">
    <source>
        <dbReference type="SAM" id="Coils"/>
    </source>
</evidence>